<comment type="caution">
    <text evidence="2">The sequence shown here is derived from an EMBL/GenBank/DDBJ whole genome shotgun (WGS) entry which is preliminary data.</text>
</comment>
<feature type="chain" id="PRO_5047527811" description="DUF1570 domain-containing protein" evidence="1">
    <location>
        <begin position="22"/>
        <end position="504"/>
    </location>
</feature>
<dbReference type="SUPFAM" id="SSF48452">
    <property type="entry name" value="TPR-like"/>
    <property type="match status" value="1"/>
</dbReference>
<dbReference type="EMBL" id="JAHWXP010000002">
    <property type="protein sequence ID" value="MBY8337271.1"/>
    <property type="molecule type" value="Genomic_DNA"/>
</dbReference>
<gene>
    <name evidence="2" type="ORF">KYN89_09430</name>
</gene>
<protein>
    <recommendedName>
        <fullName evidence="4">DUF1570 domain-containing protein</fullName>
    </recommendedName>
</protein>
<feature type="signal peptide" evidence="1">
    <location>
        <begin position="1"/>
        <end position="21"/>
    </location>
</feature>
<dbReference type="Proteomes" id="UP000759298">
    <property type="component" value="Unassembled WGS sequence"/>
</dbReference>
<evidence type="ECO:0000313" key="2">
    <source>
        <dbReference type="EMBL" id="MBY8337271.1"/>
    </source>
</evidence>
<dbReference type="RefSeq" id="WP_222824800.1">
    <property type="nucleotide sequence ID" value="NZ_JAHWXP010000002.1"/>
</dbReference>
<organism evidence="2 3">
    <name type="scientific">Alteriqipengyuania abyssalis</name>
    <dbReference type="NCBI Taxonomy" id="2860200"/>
    <lineage>
        <taxon>Bacteria</taxon>
        <taxon>Pseudomonadati</taxon>
        <taxon>Pseudomonadota</taxon>
        <taxon>Alphaproteobacteria</taxon>
        <taxon>Sphingomonadales</taxon>
        <taxon>Erythrobacteraceae</taxon>
        <taxon>Alteriqipengyuania</taxon>
    </lineage>
</organism>
<keyword evidence="1" id="KW-0732">Signal</keyword>
<dbReference type="InterPro" id="IPR011990">
    <property type="entry name" value="TPR-like_helical_dom_sf"/>
</dbReference>
<proteinExistence type="predicted"/>
<dbReference type="Gene3D" id="1.25.40.10">
    <property type="entry name" value="Tetratricopeptide repeat domain"/>
    <property type="match status" value="1"/>
</dbReference>
<evidence type="ECO:0008006" key="4">
    <source>
        <dbReference type="Google" id="ProtNLM"/>
    </source>
</evidence>
<evidence type="ECO:0000313" key="3">
    <source>
        <dbReference type="Proteomes" id="UP000759298"/>
    </source>
</evidence>
<name>A0ABS7PE62_9SPHN</name>
<sequence>MKNWVAGLCALLMAMAVPASAADWKKAETRHFVIYSDGSTSQLEDYAIQLEKFDALLRLVFGRPASEQPTRLRIYLLRSMGQVEDLRGRNIAGFYSPRVEGSYAVSNREANDRGLRTLFHEYAHHFMFNNFGIPAPAWFVEGFAEYVSTAEFKSNGEWIFGYPQKDRAYSVNNGQKIPIEALLTSDVSEIRDGGAFYGWSWALTHMLDSDPKKRGDQIQAYLREINSGTENLEAARKHFGDLDELESNLRRYVRGSMGYSKSDLPLAYARDIRITDLSSYEGELVELTLERIARYEPEATRDKLRSLAERGEGTAESWYQFAEIEFALNHKEEAGYDFSAAEAAVDRALALDGNHVRANLLKGRLLLEPFDHGDDPDPANWAAAREYIGKANRLDPADPLALYDFANSYLREGASHPQITDALKMAFSLAPEAAEVRFAYATQLAREGRYDDAIFLLKVLANNPHGDRGAKAVIEALTKARDSGGIASIRFEPSEEEDESTGDE</sequence>
<keyword evidence="3" id="KW-1185">Reference proteome</keyword>
<reference evidence="2 3" key="1">
    <citation type="submission" date="2021-07" db="EMBL/GenBank/DDBJ databases">
        <title>Alteriqipengyuania abyssalis NZ-12B nov, sp.nov isolated from deep sea sponge in pacific ocean.</title>
        <authorList>
            <person name="Tareen S."/>
            <person name="Wink J."/>
        </authorList>
    </citation>
    <scope>NUCLEOTIDE SEQUENCE [LARGE SCALE GENOMIC DNA]</scope>
    <source>
        <strain evidence="2 3">NZ-12B</strain>
    </source>
</reference>
<accession>A0ABS7PE62</accession>
<evidence type="ECO:0000256" key="1">
    <source>
        <dbReference type="SAM" id="SignalP"/>
    </source>
</evidence>